<dbReference type="PROSITE" id="PS51502">
    <property type="entry name" value="S_R_A_B_BARREL"/>
    <property type="match status" value="1"/>
</dbReference>
<dbReference type="PANTHER" id="PTHR37832:SF1">
    <property type="entry name" value="STRESS-RESPONSE A_B BARREL DOMAIN-CONTAINING PROTEIN"/>
    <property type="match status" value="1"/>
</dbReference>
<dbReference type="Gene3D" id="3.30.70.100">
    <property type="match status" value="1"/>
</dbReference>
<dbReference type="EMBL" id="DMZY01000123">
    <property type="protein sequence ID" value="HAV92363.1"/>
    <property type="molecule type" value="Genomic_DNA"/>
</dbReference>
<protein>
    <submittedName>
        <fullName evidence="2">Stress responsive protein</fullName>
    </submittedName>
</protein>
<name>A0A350H9Z7_UNCW3</name>
<dbReference type="SUPFAM" id="SSF54909">
    <property type="entry name" value="Dimeric alpha+beta barrel"/>
    <property type="match status" value="1"/>
</dbReference>
<evidence type="ECO:0000259" key="1">
    <source>
        <dbReference type="PROSITE" id="PS51502"/>
    </source>
</evidence>
<dbReference type="PANTHER" id="PTHR37832">
    <property type="entry name" value="BLL2683 PROTEIN"/>
    <property type="match status" value="1"/>
</dbReference>
<organism evidence="2 3">
    <name type="scientific">candidate division WOR-3 bacterium</name>
    <dbReference type="NCBI Taxonomy" id="2052148"/>
    <lineage>
        <taxon>Bacteria</taxon>
        <taxon>Bacteria division WOR-3</taxon>
    </lineage>
</organism>
<reference evidence="2 3" key="1">
    <citation type="journal article" date="2018" name="Nat. Biotechnol.">
        <title>A standardized bacterial taxonomy based on genome phylogeny substantially revises the tree of life.</title>
        <authorList>
            <person name="Parks D.H."/>
            <person name="Chuvochina M."/>
            <person name="Waite D.W."/>
            <person name="Rinke C."/>
            <person name="Skarshewski A."/>
            <person name="Chaumeil P.A."/>
            <person name="Hugenholtz P."/>
        </authorList>
    </citation>
    <scope>NUCLEOTIDE SEQUENCE [LARGE SCALE GENOMIC DNA]</scope>
    <source>
        <strain evidence="2">UBA9956</strain>
    </source>
</reference>
<dbReference type="AlphaFoldDB" id="A0A350H9Z7"/>
<comment type="caution">
    <text evidence="2">The sequence shown here is derived from an EMBL/GenBank/DDBJ whole genome shotgun (WGS) entry which is preliminary data.</text>
</comment>
<feature type="domain" description="Stress-response A/B barrel" evidence="1">
    <location>
        <begin position="2"/>
        <end position="98"/>
    </location>
</feature>
<dbReference type="InterPro" id="IPR011008">
    <property type="entry name" value="Dimeric_a/b-barrel"/>
</dbReference>
<evidence type="ECO:0000313" key="2">
    <source>
        <dbReference type="EMBL" id="HAV92363.1"/>
    </source>
</evidence>
<dbReference type="Proteomes" id="UP000264062">
    <property type="component" value="Unassembled WGS sequence"/>
</dbReference>
<evidence type="ECO:0000313" key="3">
    <source>
        <dbReference type="Proteomes" id="UP000264062"/>
    </source>
</evidence>
<proteinExistence type="predicted"/>
<sequence length="100" mass="11673">MVKHIVMWTVRDGVSGKTKKENTLKLKEMLEALKHKIPFIKKLEVGINYAVDDAAYDVVLYSEFESRADLEAYVVHPDHQALKDFIINIRDKRCFVDYET</sequence>
<accession>A0A350H9Z7</accession>
<gene>
    <name evidence="2" type="ORF">DCW38_04195</name>
</gene>
<dbReference type="InterPro" id="IPR013097">
    <property type="entry name" value="Dabb"/>
</dbReference>
<dbReference type="SMART" id="SM00886">
    <property type="entry name" value="Dabb"/>
    <property type="match status" value="1"/>
</dbReference>
<dbReference type="Pfam" id="PF07876">
    <property type="entry name" value="Dabb"/>
    <property type="match status" value="1"/>
</dbReference>